<sequence length="1261" mass="143744">ATQRRDRIAWDEKNENYQVHVLEGTNNLLDKDLAILLQLDLFSRQCLRRGREVAVEGALLVMSQLQDSAWDATEGIDYDDVELAENPFDVIRQTLDLLYQHEDEVELPERCQEFFEQFKREKGEELQAYIVRQQTMLRKLKELQVEVPPLLAGWHMLSRAGVPRWTHPQIKALCGGELNVKGVAKAMARMFGGDSKPNLKDSALRGADINMAETYKHYYEYDDVDEAYYQSYDEDEIYMDDYEEARKVVEEKEKEKEKGGKNNNATKGKGKSFVPPGAKRFAFVRFKRYRLPASGIKEVPDEANMVTELDVTDLETVCGTSVWNHLVEYMVMRDIMDNVVTKHEPKDFRTANGHYVTMLDTEDADDTTYVGSMITDDVFEMDFGIEVHMTDMVDDVVQLVCSRSEHQQRKMRFWEVYVDEGNLSQFLNKKDDVEARIFSLPDWNFENREEQLRFLDLMDQERPLHIMMAFECRLWSPMQNMNYRTDERKKILAEMRAVEEKTHLRFYSEVHKKGKSIGCDVTAEQPAEALSWRTTTLESMRGYFETVLDRCRTALKMNPRDTKLVKKPTRFRSTKRLVTEACNLSCISRGPHQQMMGQGKALKQMRNYEPGLVKILGDAIYNSKEVAWRKRCQKLIVAVKQRDFPKEYVQVTRSYKCPTSWSKQEPKAVRVATLCKAPHFNHTIAIGTFCVEWDGQKLGVLTVLDEYSRYEMDHRIIEETADMEIALLESSWMRSFGFPTHLRLDASGPHQSSTFADWASLHGMRLELVPRGAHHSPVCALDVAEMGQDPFYYPGGYALSDAAGKSLDSFDDDKPLADKAAIDSTATNQNDIDMEPPEKEETFPIHAPTTIASTRSSPRPRTEMPSPEKIDSRAAGVWTDTGPERPDAPAVTATSNPPAGDENDHAGKEGPQQAEHPTGIVERREQQPEVLPESFNRERRMYAAAPREHEVMQMTKPAFGDVKAMQFTVKGIVIPYIQDGFGSDDGLGRPVTHEGDIITPEHTPRLVNGTRMLADDGGMATWLTPGQIAYMQGEGYYVLSDKEVNRRRAELQASMPPSINEVLTPQVMNEIVEGNHTGTVQVPIDPSNWDGVEPQERDERTQLLEDCLLLAIQPEEMNNERLLESKALRAQLRTVRRCSGVTASHGGKERELPGPQAVWDNYHGCEEIFELLGILPRELTGNRSCLGMCALWWRAVTRANSDKLRAGASSAVAFEEAARVQRDNKAAAFVLERTRKFWQLLKSLRMERSMDIHGIDAIVIQ</sequence>
<dbReference type="Proteomes" id="UP001152797">
    <property type="component" value="Unassembled WGS sequence"/>
</dbReference>
<comment type="caution">
    <text evidence="2">The sequence shown here is derived from an EMBL/GenBank/DDBJ whole genome shotgun (WGS) entry which is preliminary data.</text>
</comment>
<feature type="compositionally biased region" description="Basic and acidic residues" evidence="1">
    <location>
        <begin position="860"/>
        <end position="872"/>
    </location>
</feature>
<reference evidence="2" key="1">
    <citation type="submission" date="2022-10" db="EMBL/GenBank/DDBJ databases">
        <authorList>
            <person name="Chen Y."/>
            <person name="Dougan E. K."/>
            <person name="Chan C."/>
            <person name="Rhodes N."/>
            <person name="Thang M."/>
        </authorList>
    </citation>
    <scope>NUCLEOTIDE SEQUENCE</scope>
</reference>
<feature type="non-terminal residue" evidence="2">
    <location>
        <position position="1"/>
    </location>
</feature>
<dbReference type="AlphaFoldDB" id="A0A9P1CF08"/>
<evidence type="ECO:0008006" key="5">
    <source>
        <dbReference type="Google" id="ProtNLM"/>
    </source>
</evidence>
<evidence type="ECO:0000313" key="3">
    <source>
        <dbReference type="EMBL" id="CAL1144412.1"/>
    </source>
</evidence>
<dbReference type="EMBL" id="CAMXCT010001546">
    <property type="protein sequence ID" value="CAI3991037.1"/>
    <property type="molecule type" value="Genomic_DNA"/>
</dbReference>
<evidence type="ECO:0000256" key="1">
    <source>
        <dbReference type="SAM" id="MobiDB-lite"/>
    </source>
</evidence>
<dbReference type="EMBL" id="CAMXCT030001546">
    <property type="protein sequence ID" value="CAL4778349.1"/>
    <property type="molecule type" value="Genomic_DNA"/>
</dbReference>
<feature type="region of interest" description="Disordered" evidence="1">
    <location>
        <begin position="820"/>
        <end position="936"/>
    </location>
</feature>
<evidence type="ECO:0000313" key="2">
    <source>
        <dbReference type="EMBL" id="CAI3991037.1"/>
    </source>
</evidence>
<keyword evidence="4" id="KW-1185">Reference proteome</keyword>
<feature type="region of interest" description="Disordered" evidence="1">
    <location>
        <begin position="249"/>
        <end position="272"/>
    </location>
</feature>
<proteinExistence type="predicted"/>
<dbReference type="EMBL" id="CAMXCT020001546">
    <property type="protein sequence ID" value="CAL1144412.1"/>
    <property type="molecule type" value="Genomic_DNA"/>
</dbReference>
<dbReference type="SUPFAM" id="SSF53098">
    <property type="entry name" value="Ribonuclease H-like"/>
    <property type="match status" value="1"/>
</dbReference>
<protein>
    <recommendedName>
        <fullName evidence="5">Integrase catalytic domain-containing protein</fullName>
    </recommendedName>
</protein>
<feature type="compositionally biased region" description="Polar residues" evidence="1">
    <location>
        <begin position="850"/>
        <end position="859"/>
    </location>
</feature>
<organism evidence="2">
    <name type="scientific">Cladocopium goreaui</name>
    <dbReference type="NCBI Taxonomy" id="2562237"/>
    <lineage>
        <taxon>Eukaryota</taxon>
        <taxon>Sar</taxon>
        <taxon>Alveolata</taxon>
        <taxon>Dinophyceae</taxon>
        <taxon>Suessiales</taxon>
        <taxon>Symbiodiniaceae</taxon>
        <taxon>Cladocopium</taxon>
    </lineage>
</organism>
<evidence type="ECO:0000313" key="4">
    <source>
        <dbReference type="Proteomes" id="UP001152797"/>
    </source>
</evidence>
<dbReference type="InterPro" id="IPR012337">
    <property type="entry name" value="RNaseH-like_sf"/>
</dbReference>
<accession>A0A9P1CF08</accession>
<gene>
    <name evidence="2" type="ORF">C1SCF055_LOCUS17973</name>
</gene>
<feature type="compositionally biased region" description="Basic and acidic residues" evidence="1">
    <location>
        <begin position="249"/>
        <end position="260"/>
    </location>
</feature>
<reference evidence="3" key="2">
    <citation type="submission" date="2024-04" db="EMBL/GenBank/DDBJ databases">
        <authorList>
            <person name="Chen Y."/>
            <person name="Shah S."/>
            <person name="Dougan E. K."/>
            <person name="Thang M."/>
            <person name="Chan C."/>
        </authorList>
    </citation>
    <scope>NUCLEOTIDE SEQUENCE [LARGE SCALE GENOMIC DNA]</scope>
</reference>
<name>A0A9P1CF08_9DINO</name>